<dbReference type="GO" id="GO:0006890">
    <property type="term" value="P:retrograde vesicle-mediated transport, Golgi to endoplasmic reticulum"/>
    <property type="evidence" value="ECO:0007669"/>
    <property type="project" value="InterPro"/>
</dbReference>
<comment type="caution">
    <text evidence="13">The sequence shown here is derived from an EMBL/GenBank/DDBJ whole genome shotgun (WGS) entry which is preliminary data.</text>
</comment>
<feature type="coiled-coil region" evidence="10">
    <location>
        <begin position="50"/>
        <end position="109"/>
    </location>
</feature>
<evidence type="ECO:0000313" key="14">
    <source>
        <dbReference type="Proteomes" id="UP000244722"/>
    </source>
</evidence>
<keyword evidence="2" id="KW-0813">Transport</keyword>
<dbReference type="GO" id="GO:0005484">
    <property type="term" value="F:SNAP receptor activity"/>
    <property type="evidence" value="ECO:0007669"/>
    <property type="project" value="InterPro"/>
</dbReference>
<evidence type="ECO:0000256" key="1">
    <source>
        <dbReference type="ARBA" id="ARBA00004163"/>
    </source>
</evidence>
<sequence length="379" mass="41857">MTVLEISQRLASLTDTHKECMSLISRLSKLDTPNSDGARIELANVIHQSLRDAESELELLSAQVEDEVGDGAQVALKSKVEKAGEDLKIARLQYRKAQLSAKRNALAAEQREREALLGGSGRSTPDSITGKRKGNQKLSQDDLLLHASTDVTTALRRTHTLLQSELSRSQFAAETLNSSTAALQDLTHLYSAFDDVISSSRALITDLVRKNKSDKWYYEKAIQILLGLLVWLVIRRLLWGPIYLLLVVPFRITWWGLSLVAGGLGVGRTREISEGAGVGMGGGATMVQVVGIPESMLEKKSPEERATPVSGEGKGEKSMREQVEGIIDGELEVELEVEKVEMESAEPVDKNPKARNMEYDSEEERQAWEKGRPETHDEL</sequence>
<feature type="compositionally biased region" description="Basic and acidic residues" evidence="11">
    <location>
        <begin position="336"/>
        <end position="379"/>
    </location>
</feature>
<evidence type="ECO:0000313" key="13">
    <source>
        <dbReference type="EMBL" id="PUU74503.1"/>
    </source>
</evidence>
<evidence type="ECO:0000256" key="4">
    <source>
        <dbReference type="ARBA" id="ARBA00022824"/>
    </source>
</evidence>
<feature type="domain" description="Sec20 C-terminal" evidence="12">
    <location>
        <begin position="148"/>
        <end position="237"/>
    </location>
</feature>
<keyword evidence="14" id="KW-1185">Reference proteome</keyword>
<dbReference type="PANTHER" id="PTHR12825:SF0">
    <property type="entry name" value="VESICLE TRANSPORT PROTEIN SEC20"/>
    <property type="match status" value="1"/>
</dbReference>
<comment type="similarity">
    <text evidence="9">Belongs to the SEC20 family.</text>
</comment>
<evidence type="ECO:0000256" key="2">
    <source>
        <dbReference type="ARBA" id="ARBA00022448"/>
    </source>
</evidence>
<dbReference type="GO" id="GO:0005789">
    <property type="term" value="C:endoplasmic reticulum membrane"/>
    <property type="evidence" value="ECO:0007669"/>
    <property type="project" value="UniProtKB-SubCell"/>
</dbReference>
<feature type="compositionally biased region" description="Basic and acidic residues" evidence="11">
    <location>
        <begin position="297"/>
        <end position="306"/>
    </location>
</feature>
<dbReference type="Pfam" id="PF03908">
    <property type="entry name" value="Sec20"/>
    <property type="match status" value="1"/>
</dbReference>
<keyword evidence="8" id="KW-0472">Membrane</keyword>
<gene>
    <name evidence="13" type="ORF">B9Z19DRAFT_1133217</name>
</gene>
<protein>
    <recommendedName>
        <fullName evidence="12">Sec20 C-terminal domain-containing protein</fullName>
    </recommendedName>
</protein>
<dbReference type="EMBL" id="NESQ01000296">
    <property type="protein sequence ID" value="PUU74503.1"/>
    <property type="molecule type" value="Genomic_DNA"/>
</dbReference>
<comment type="subcellular location">
    <subcellularLocation>
        <location evidence="1">Endoplasmic reticulum membrane</location>
        <topology evidence="1">Single-pass type IV membrane protein</topology>
    </subcellularLocation>
</comment>
<organism evidence="13 14">
    <name type="scientific">Tuber borchii</name>
    <name type="common">White truffle</name>
    <dbReference type="NCBI Taxonomy" id="42251"/>
    <lineage>
        <taxon>Eukaryota</taxon>
        <taxon>Fungi</taxon>
        <taxon>Dikarya</taxon>
        <taxon>Ascomycota</taxon>
        <taxon>Pezizomycotina</taxon>
        <taxon>Pezizomycetes</taxon>
        <taxon>Pezizales</taxon>
        <taxon>Tuberaceae</taxon>
        <taxon>Tuber</taxon>
    </lineage>
</organism>
<dbReference type="InterPro" id="IPR005606">
    <property type="entry name" value="Sec20"/>
</dbReference>
<keyword evidence="5" id="KW-0931">ER-Golgi transport</keyword>
<keyword evidence="6" id="KW-1133">Transmembrane helix</keyword>
<evidence type="ECO:0000256" key="10">
    <source>
        <dbReference type="SAM" id="Coils"/>
    </source>
</evidence>
<keyword evidence="4" id="KW-0256">Endoplasmic reticulum</keyword>
<dbReference type="GO" id="GO:0031201">
    <property type="term" value="C:SNARE complex"/>
    <property type="evidence" value="ECO:0007669"/>
    <property type="project" value="TreeGrafter"/>
</dbReference>
<evidence type="ECO:0000256" key="8">
    <source>
        <dbReference type="ARBA" id="ARBA00023136"/>
    </source>
</evidence>
<evidence type="ECO:0000256" key="9">
    <source>
        <dbReference type="ARBA" id="ARBA00037934"/>
    </source>
</evidence>
<dbReference type="Proteomes" id="UP000244722">
    <property type="component" value="Unassembled WGS sequence"/>
</dbReference>
<evidence type="ECO:0000256" key="3">
    <source>
        <dbReference type="ARBA" id="ARBA00022692"/>
    </source>
</evidence>
<evidence type="ECO:0000259" key="12">
    <source>
        <dbReference type="Pfam" id="PF03908"/>
    </source>
</evidence>
<feature type="region of interest" description="Disordered" evidence="11">
    <location>
        <begin position="297"/>
        <end position="379"/>
    </location>
</feature>
<keyword evidence="3" id="KW-0812">Transmembrane</keyword>
<keyword evidence="7 10" id="KW-0175">Coiled coil</keyword>
<dbReference type="PANTHER" id="PTHR12825">
    <property type="entry name" value="BNIP1-RELATED"/>
    <property type="match status" value="1"/>
</dbReference>
<name>A0A2T6ZG87_TUBBO</name>
<accession>A0A2T6ZG87</accession>
<dbReference type="STRING" id="42251.A0A2T6ZG87"/>
<evidence type="ECO:0000256" key="7">
    <source>
        <dbReference type="ARBA" id="ARBA00023054"/>
    </source>
</evidence>
<evidence type="ECO:0000256" key="11">
    <source>
        <dbReference type="SAM" id="MobiDB-lite"/>
    </source>
</evidence>
<feature type="region of interest" description="Disordered" evidence="11">
    <location>
        <begin position="112"/>
        <end position="135"/>
    </location>
</feature>
<reference evidence="13 14" key="1">
    <citation type="submission" date="2017-04" db="EMBL/GenBank/DDBJ databases">
        <title>Draft genome sequence of Tuber borchii Vittad., a whitish edible truffle.</title>
        <authorList>
            <consortium name="DOE Joint Genome Institute"/>
            <person name="Murat C."/>
            <person name="Kuo A."/>
            <person name="Barry K.W."/>
            <person name="Clum A."/>
            <person name="Dockter R.B."/>
            <person name="Fauchery L."/>
            <person name="Iotti M."/>
            <person name="Kohler A."/>
            <person name="Labutti K."/>
            <person name="Lindquist E.A."/>
            <person name="Lipzen A."/>
            <person name="Ohm R.A."/>
            <person name="Wang M."/>
            <person name="Grigoriev I.V."/>
            <person name="Zambonelli A."/>
            <person name="Martin F.M."/>
        </authorList>
    </citation>
    <scope>NUCLEOTIDE SEQUENCE [LARGE SCALE GENOMIC DNA]</scope>
    <source>
        <strain evidence="13 14">Tbo3840</strain>
    </source>
</reference>
<evidence type="ECO:0000256" key="6">
    <source>
        <dbReference type="ARBA" id="ARBA00022989"/>
    </source>
</evidence>
<evidence type="ECO:0000256" key="5">
    <source>
        <dbReference type="ARBA" id="ARBA00022892"/>
    </source>
</evidence>
<feature type="compositionally biased region" description="Basic and acidic residues" evidence="11">
    <location>
        <begin position="313"/>
        <end position="323"/>
    </location>
</feature>
<dbReference type="InterPro" id="IPR056173">
    <property type="entry name" value="Sec20_C"/>
</dbReference>
<dbReference type="OrthoDB" id="46868at2759"/>
<dbReference type="AlphaFoldDB" id="A0A2T6ZG87"/>
<proteinExistence type="inferred from homology"/>